<proteinExistence type="predicted"/>
<dbReference type="Pfam" id="PF13456">
    <property type="entry name" value="RVT_3"/>
    <property type="match status" value="1"/>
</dbReference>
<dbReference type="Gene3D" id="3.30.420.10">
    <property type="entry name" value="Ribonuclease H-like superfamily/Ribonuclease H"/>
    <property type="match status" value="1"/>
</dbReference>
<evidence type="ECO:0000313" key="3">
    <source>
        <dbReference type="Proteomes" id="UP000525078"/>
    </source>
</evidence>
<dbReference type="InterPro" id="IPR052929">
    <property type="entry name" value="RNase_H-like_EbsB-rel"/>
</dbReference>
<dbReference type="EMBL" id="JAATIP010000323">
    <property type="protein sequence ID" value="KAF4351995.1"/>
    <property type="molecule type" value="Genomic_DNA"/>
</dbReference>
<dbReference type="InterPro" id="IPR036397">
    <property type="entry name" value="RNaseH_sf"/>
</dbReference>
<dbReference type="AlphaFoldDB" id="A0A7J6E0Q0"/>
<dbReference type="PANTHER" id="PTHR47074">
    <property type="entry name" value="BNAC02G40300D PROTEIN"/>
    <property type="match status" value="1"/>
</dbReference>
<evidence type="ECO:0000313" key="2">
    <source>
        <dbReference type="EMBL" id="KAF4351995.1"/>
    </source>
</evidence>
<dbReference type="Proteomes" id="UP000525078">
    <property type="component" value="Unassembled WGS sequence"/>
</dbReference>
<dbReference type="GO" id="GO:0004523">
    <property type="term" value="F:RNA-DNA hybrid ribonuclease activity"/>
    <property type="evidence" value="ECO:0007669"/>
    <property type="project" value="InterPro"/>
</dbReference>
<dbReference type="SUPFAM" id="SSF53098">
    <property type="entry name" value="Ribonuclease H-like"/>
    <property type="match status" value="1"/>
</dbReference>
<sequence length="139" mass="15654">MVKRRQYDLTTNPKLGEARAVCLAAETAVKAGLCKVMFQTDNLVVVKAFESHEECCVDFRLQTAKVQFLNWCSKLSDWKIFHIPRKCNFMAHNIAKWAIASNTEGQINPQTLEATVLDDLVEWDPGALNSRSCLSGSNY</sequence>
<gene>
    <name evidence="2" type="ORF">F8388_026230</name>
</gene>
<dbReference type="InterPro" id="IPR002156">
    <property type="entry name" value="RNaseH_domain"/>
</dbReference>
<dbReference type="CDD" id="cd06222">
    <property type="entry name" value="RNase_H_like"/>
    <property type="match status" value="1"/>
</dbReference>
<dbReference type="PANTHER" id="PTHR47074:SF48">
    <property type="entry name" value="POLYNUCLEOTIDYL TRANSFERASE, RIBONUCLEASE H-LIKE SUPERFAMILY PROTEIN"/>
    <property type="match status" value="1"/>
</dbReference>
<dbReference type="GO" id="GO:0003676">
    <property type="term" value="F:nucleic acid binding"/>
    <property type="evidence" value="ECO:0007669"/>
    <property type="project" value="InterPro"/>
</dbReference>
<name>A0A7J6E0Q0_CANSA</name>
<evidence type="ECO:0000259" key="1">
    <source>
        <dbReference type="Pfam" id="PF13456"/>
    </source>
</evidence>
<feature type="domain" description="RNase H type-1" evidence="1">
    <location>
        <begin position="7"/>
        <end position="98"/>
    </location>
</feature>
<reference evidence="2 3" key="1">
    <citation type="journal article" date="2020" name="bioRxiv">
        <title>Sequence and annotation of 42 cannabis genomes reveals extensive copy number variation in cannabinoid synthesis and pathogen resistance genes.</title>
        <authorList>
            <person name="Mckernan K.J."/>
            <person name="Helbert Y."/>
            <person name="Kane L.T."/>
            <person name="Ebling H."/>
            <person name="Zhang L."/>
            <person name="Liu B."/>
            <person name="Eaton Z."/>
            <person name="Mclaughlin S."/>
            <person name="Kingan S."/>
            <person name="Baybayan P."/>
            <person name="Concepcion G."/>
            <person name="Jordan M."/>
            <person name="Riva A."/>
            <person name="Barbazuk W."/>
            <person name="Harkins T."/>
        </authorList>
    </citation>
    <scope>NUCLEOTIDE SEQUENCE [LARGE SCALE GENOMIC DNA]</scope>
    <source>
        <strain evidence="3">cv. Jamaican Lion 4</strain>
        <tissue evidence="2">Leaf</tissue>
    </source>
</reference>
<dbReference type="InterPro" id="IPR012337">
    <property type="entry name" value="RNaseH-like_sf"/>
</dbReference>
<comment type="caution">
    <text evidence="2">The sequence shown here is derived from an EMBL/GenBank/DDBJ whole genome shotgun (WGS) entry which is preliminary data.</text>
</comment>
<accession>A0A7J6E0Q0</accession>
<dbReference type="InterPro" id="IPR044730">
    <property type="entry name" value="RNase_H-like_dom_plant"/>
</dbReference>
<protein>
    <recommendedName>
        <fullName evidence="1">RNase H type-1 domain-containing protein</fullName>
    </recommendedName>
</protein>
<organism evidence="2 3">
    <name type="scientific">Cannabis sativa</name>
    <name type="common">Hemp</name>
    <name type="synonym">Marijuana</name>
    <dbReference type="NCBI Taxonomy" id="3483"/>
    <lineage>
        <taxon>Eukaryota</taxon>
        <taxon>Viridiplantae</taxon>
        <taxon>Streptophyta</taxon>
        <taxon>Embryophyta</taxon>
        <taxon>Tracheophyta</taxon>
        <taxon>Spermatophyta</taxon>
        <taxon>Magnoliopsida</taxon>
        <taxon>eudicotyledons</taxon>
        <taxon>Gunneridae</taxon>
        <taxon>Pentapetalae</taxon>
        <taxon>rosids</taxon>
        <taxon>fabids</taxon>
        <taxon>Rosales</taxon>
        <taxon>Cannabaceae</taxon>
        <taxon>Cannabis</taxon>
    </lineage>
</organism>